<accession>A0ABR7NJB2</accession>
<dbReference type="Proteomes" id="UP000658131">
    <property type="component" value="Unassembled WGS sequence"/>
</dbReference>
<evidence type="ECO:0000313" key="3">
    <source>
        <dbReference type="Proteomes" id="UP000658131"/>
    </source>
</evidence>
<dbReference type="SMART" id="SM00731">
    <property type="entry name" value="SprT"/>
    <property type="match status" value="1"/>
</dbReference>
<organism evidence="2 3">
    <name type="scientific">Yanshouia hominis</name>
    <dbReference type="NCBI Taxonomy" id="2763673"/>
    <lineage>
        <taxon>Bacteria</taxon>
        <taxon>Bacillati</taxon>
        <taxon>Bacillota</taxon>
        <taxon>Clostridia</taxon>
        <taxon>Eubacteriales</taxon>
        <taxon>Oscillospiraceae</taxon>
        <taxon>Yanshouia</taxon>
    </lineage>
</organism>
<proteinExistence type="predicted"/>
<dbReference type="InterPro" id="IPR006640">
    <property type="entry name" value="SprT-like_domain"/>
</dbReference>
<sequence length="161" mass="18210">MNDPDVLLVRVLAEAKSLGIPVSREIDPHVAVNTRARTRFGRCIRRSGRFTIELSERMLEAPERSCRQTLAHEVLHTCPGCQNHQVRWKSYAARMNAAFGYAIGRTGTAEELGVPVRREARYKLVCERCGAELTRMKKSPLIAHPERYRCRCGGKLRPAPV</sequence>
<evidence type="ECO:0000313" key="2">
    <source>
        <dbReference type="EMBL" id="MBC8575907.1"/>
    </source>
</evidence>
<dbReference type="EMBL" id="JACRTB010000007">
    <property type="protein sequence ID" value="MBC8575907.1"/>
    <property type="molecule type" value="Genomic_DNA"/>
</dbReference>
<dbReference type="Gene3D" id="3.30.2010.10">
    <property type="entry name" value="Metalloproteases ('zincins'), catalytic domain"/>
    <property type="match status" value="1"/>
</dbReference>
<dbReference type="RefSeq" id="WP_262399475.1">
    <property type="nucleotide sequence ID" value="NZ_JACRTB010000007.1"/>
</dbReference>
<dbReference type="Pfam" id="PF10263">
    <property type="entry name" value="SprT-like"/>
    <property type="match status" value="1"/>
</dbReference>
<reference evidence="2 3" key="1">
    <citation type="submission" date="2020-08" db="EMBL/GenBank/DDBJ databases">
        <title>Genome public.</title>
        <authorList>
            <person name="Liu C."/>
            <person name="Sun Q."/>
        </authorList>
    </citation>
    <scope>NUCLEOTIDE SEQUENCE [LARGE SCALE GENOMIC DNA]</scope>
    <source>
        <strain evidence="2 3">BX1</strain>
    </source>
</reference>
<feature type="domain" description="SprT-like" evidence="1">
    <location>
        <begin position="4"/>
        <end position="159"/>
    </location>
</feature>
<name>A0ABR7NJB2_9FIRM</name>
<keyword evidence="3" id="KW-1185">Reference proteome</keyword>
<protein>
    <submittedName>
        <fullName evidence="2">SprT-like domain-containing protein</fullName>
    </submittedName>
</protein>
<evidence type="ECO:0000259" key="1">
    <source>
        <dbReference type="SMART" id="SM00731"/>
    </source>
</evidence>
<comment type="caution">
    <text evidence="2">The sequence shown here is derived from an EMBL/GenBank/DDBJ whole genome shotgun (WGS) entry which is preliminary data.</text>
</comment>
<gene>
    <name evidence="2" type="ORF">H8717_05705</name>
</gene>